<name>A0ABU0GVY5_9BACL</name>
<evidence type="ECO:0000313" key="3">
    <source>
        <dbReference type="Proteomes" id="UP001241988"/>
    </source>
</evidence>
<feature type="transmembrane region" description="Helical" evidence="1">
    <location>
        <begin position="107"/>
        <end position="127"/>
    </location>
</feature>
<dbReference type="EMBL" id="JAUSWB010000005">
    <property type="protein sequence ID" value="MDQ0429527.1"/>
    <property type="molecule type" value="Genomic_DNA"/>
</dbReference>
<feature type="transmembrane region" description="Helical" evidence="1">
    <location>
        <begin position="44"/>
        <end position="66"/>
    </location>
</feature>
<keyword evidence="1" id="KW-0472">Membrane</keyword>
<organism evidence="2 3">
    <name type="scientific">Planomicrobium stackebrandtii</name>
    <dbReference type="NCBI Taxonomy" id="253160"/>
    <lineage>
        <taxon>Bacteria</taxon>
        <taxon>Bacillati</taxon>
        <taxon>Bacillota</taxon>
        <taxon>Bacilli</taxon>
        <taxon>Bacillales</taxon>
        <taxon>Caryophanaceae</taxon>
        <taxon>Planomicrobium</taxon>
    </lineage>
</organism>
<evidence type="ECO:0000256" key="1">
    <source>
        <dbReference type="SAM" id="Phobius"/>
    </source>
</evidence>
<gene>
    <name evidence="2" type="ORF">QOZ98_002355</name>
</gene>
<feature type="transmembrane region" description="Helical" evidence="1">
    <location>
        <begin position="6"/>
        <end position="24"/>
    </location>
</feature>
<evidence type="ECO:0000313" key="2">
    <source>
        <dbReference type="EMBL" id="MDQ0429527.1"/>
    </source>
</evidence>
<keyword evidence="1" id="KW-1133">Transmembrane helix</keyword>
<protein>
    <submittedName>
        <fullName evidence="2">Membrane protein</fullName>
    </submittedName>
</protein>
<feature type="transmembrane region" description="Helical" evidence="1">
    <location>
        <begin position="78"/>
        <end position="95"/>
    </location>
</feature>
<accession>A0ABU0GVY5</accession>
<dbReference type="RefSeq" id="WP_308787596.1">
    <property type="nucleotide sequence ID" value="NZ_JAUSWB010000005.1"/>
</dbReference>
<keyword evidence="1" id="KW-0812">Transmembrane</keyword>
<sequence length="129" mass="15222">MQPALIVGLAVLFTSYFLFAHFYLKRKRGIKRTSRSIFHEDKIWYGLVVQGTIFVGFVFAMMYVYVEMEISELSLAVRLSPIAGLFILQTFFMGLEEWLLHRENERYWYEWSESVLILSAFCLILLMEG</sequence>
<comment type="caution">
    <text evidence="2">The sequence shown here is derived from an EMBL/GenBank/DDBJ whole genome shotgun (WGS) entry which is preliminary data.</text>
</comment>
<reference evidence="2 3" key="1">
    <citation type="submission" date="2023-07" db="EMBL/GenBank/DDBJ databases">
        <title>Genomic Encyclopedia of Type Strains, Phase IV (KMG-IV): sequencing the most valuable type-strain genomes for metagenomic binning, comparative biology and taxonomic classification.</title>
        <authorList>
            <person name="Goeker M."/>
        </authorList>
    </citation>
    <scope>NUCLEOTIDE SEQUENCE [LARGE SCALE GENOMIC DNA]</scope>
    <source>
        <strain evidence="2 3">DSM 16419</strain>
    </source>
</reference>
<dbReference type="Proteomes" id="UP001241988">
    <property type="component" value="Unassembled WGS sequence"/>
</dbReference>
<keyword evidence="3" id="KW-1185">Reference proteome</keyword>
<proteinExistence type="predicted"/>